<feature type="non-terminal residue" evidence="1">
    <location>
        <position position="1"/>
    </location>
</feature>
<protein>
    <submittedName>
        <fullName evidence="1">Uncharacterized protein</fullName>
    </submittedName>
</protein>
<name>A0A699RUM5_TANCI</name>
<gene>
    <name evidence="1" type="ORF">Tci_860958</name>
</gene>
<organism evidence="1">
    <name type="scientific">Tanacetum cinerariifolium</name>
    <name type="common">Dalmatian daisy</name>
    <name type="synonym">Chrysanthemum cinerariifolium</name>
    <dbReference type="NCBI Taxonomy" id="118510"/>
    <lineage>
        <taxon>Eukaryota</taxon>
        <taxon>Viridiplantae</taxon>
        <taxon>Streptophyta</taxon>
        <taxon>Embryophyta</taxon>
        <taxon>Tracheophyta</taxon>
        <taxon>Spermatophyta</taxon>
        <taxon>Magnoliopsida</taxon>
        <taxon>eudicotyledons</taxon>
        <taxon>Gunneridae</taxon>
        <taxon>Pentapetalae</taxon>
        <taxon>asterids</taxon>
        <taxon>campanulids</taxon>
        <taxon>Asterales</taxon>
        <taxon>Asteraceae</taxon>
        <taxon>Asteroideae</taxon>
        <taxon>Anthemideae</taxon>
        <taxon>Anthemidinae</taxon>
        <taxon>Tanacetum</taxon>
    </lineage>
</organism>
<evidence type="ECO:0000313" key="1">
    <source>
        <dbReference type="EMBL" id="GFC88988.1"/>
    </source>
</evidence>
<reference evidence="1" key="1">
    <citation type="journal article" date="2019" name="Sci. Rep.">
        <title>Draft genome of Tanacetum cinerariifolium, the natural source of mosquito coil.</title>
        <authorList>
            <person name="Yamashiro T."/>
            <person name="Shiraishi A."/>
            <person name="Satake H."/>
            <person name="Nakayama K."/>
        </authorList>
    </citation>
    <scope>NUCLEOTIDE SEQUENCE</scope>
</reference>
<comment type="caution">
    <text evidence="1">The sequence shown here is derived from an EMBL/GenBank/DDBJ whole genome shotgun (WGS) entry which is preliminary data.</text>
</comment>
<dbReference type="AlphaFoldDB" id="A0A699RUM5"/>
<dbReference type="EMBL" id="BKCJ011118422">
    <property type="protein sequence ID" value="GFC88988.1"/>
    <property type="molecule type" value="Genomic_DNA"/>
</dbReference>
<accession>A0A699RUM5</accession>
<sequence>ALLTIINLCLTGKTSGFERPKAPVLQILWGIFTRTNIDYTERIWEEFTQSIHTFIKDKQNLPRHTSGKKRATLIVIPSIRFTKLIIHHLQRKHRFHPRPDSPLHLSNEEPVLGYLKFSAMGTKSAVFGIPIPDSLITA</sequence>
<proteinExistence type="predicted"/>